<reference evidence="3 4" key="1">
    <citation type="submission" date="2024-04" db="EMBL/GenBank/DDBJ databases">
        <title>Tritrichomonas musculus Genome.</title>
        <authorList>
            <person name="Alves-Ferreira E."/>
            <person name="Grigg M."/>
            <person name="Lorenzi H."/>
            <person name="Galac M."/>
        </authorList>
    </citation>
    <scope>NUCLEOTIDE SEQUENCE [LARGE SCALE GENOMIC DNA]</scope>
    <source>
        <strain evidence="3 4">EAF2021</strain>
    </source>
</reference>
<evidence type="ECO:0000313" key="4">
    <source>
        <dbReference type="Proteomes" id="UP001470230"/>
    </source>
</evidence>
<name>A0ABR2L786_9EUKA</name>
<organism evidence="3 4">
    <name type="scientific">Tritrichomonas musculus</name>
    <dbReference type="NCBI Taxonomy" id="1915356"/>
    <lineage>
        <taxon>Eukaryota</taxon>
        <taxon>Metamonada</taxon>
        <taxon>Parabasalia</taxon>
        <taxon>Tritrichomonadida</taxon>
        <taxon>Tritrichomonadidae</taxon>
        <taxon>Tritrichomonas</taxon>
    </lineage>
</organism>
<keyword evidence="4" id="KW-1185">Reference proteome</keyword>
<keyword evidence="1" id="KW-0472">Membrane</keyword>
<protein>
    <submittedName>
        <fullName evidence="3">Uncharacterized protein</fullName>
    </submittedName>
</protein>
<gene>
    <name evidence="3" type="ORF">M9Y10_001517</name>
</gene>
<keyword evidence="2" id="KW-0732">Signal</keyword>
<accession>A0ABR2L786</accession>
<feature type="transmembrane region" description="Helical" evidence="1">
    <location>
        <begin position="419"/>
        <end position="444"/>
    </location>
</feature>
<sequence length="457" mass="52228">MLIWFLFLLLGKSIDPQQAVPKLKFLWIYGDYSDEEISKMQKEDEDRKKENIEECKETTPQNICEMMYSMLDYSYSNGKRLDNDLQNIASDTDLLLVTISRFTPEKEIDLNILKGSMVVYLACTSSYSKILSKEDKQNEERKNEKRMIRKLTKFLNENGDLRDTQKFIQTLFPKKNKNTKALLSLPIVGGIKSKIPFLYVANCNVKIVKSDLDCFYSSFIACTFDSESKKIKSTYLLVDKQSHNSLNIENVDVNQYTLYLLNINTNYDSAETYYRVSYWKEQWRTYFKSTYSGYYSNLYINVPYTSAKSFGIIVVSLNIDIYRDDSDVLASVKDVNVSVLGNFYVPSGSKILDTTEKKTISITATGWEGQSSKPKVVVTTDKNAYKVDSSKAGDLNVEVQEQYVYKPKAEEEKKKKTNVGLIVGVVVGVVVVVVVVIIIVVVVVKKKKNKVNNSSDE</sequence>
<evidence type="ECO:0000256" key="1">
    <source>
        <dbReference type="SAM" id="Phobius"/>
    </source>
</evidence>
<keyword evidence="1" id="KW-1133">Transmembrane helix</keyword>
<feature type="chain" id="PRO_5047286631" evidence="2">
    <location>
        <begin position="20"/>
        <end position="457"/>
    </location>
</feature>
<dbReference type="EMBL" id="JAPFFF010000001">
    <property type="protein sequence ID" value="KAK8899212.1"/>
    <property type="molecule type" value="Genomic_DNA"/>
</dbReference>
<proteinExistence type="predicted"/>
<evidence type="ECO:0000313" key="3">
    <source>
        <dbReference type="EMBL" id="KAK8899212.1"/>
    </source>
</evidence>
<comment type="caution">
    <text evidence="3">The sequence shown here is derived from an EMBL/GenBank/DDBJ whole genome shotgun (WGS) entry which is preliminary data.</text>
</comment>
<dbReference type="Proteomes" id="UP001470230">
    <property type="component" value="Unassembled WGS sequence"/>
</dbReference>
<keyword evidence="1" id="KW-0812">Transmembrane</keyword>
<evidence type="ECO:0000256" key="2">
    <source>
        <dbReference type="SAM" id="SignalP"/>
    </source>
</evidence>
<feature type="signal peptide" evidence="2">
    <location>
        <begin position="1"/>
        <end position="19"/>
    </location>
</feature>